<comment type="subcellular location">
    <subcellularLocation>
        <location evidence="3">Nucleus</location>
    </subcellularLocation>
</comment>
<keyword evidence="4" id="KW-0235">DNA replication</keyword>
<dbReference type="NCBIfam" id="TIGR00590">
    <property type="entry name" value="pcna"/>
    <property type="match status" value="1"/>
</dbReference>
<sequence length="267" mass="29860">MFECRLDGMFLRRLFEALREICNDISIDCSEEGLTMQAMDNSHISLIHLCLAPDFFQLYRCDTPCTLGINISFMLKILAVVREKSTIYLARGDDSDDPVLSVRIVDPAGAGAYEDVENEALEAQVKLIDVEREHLDIPNCEYTCQCVMNSKRFQEFAKYLHSIGDTVTISMNKEVIKMEAEGDGIKASKCFHNGVGEVRVTSSEPLSQMFATRYLVLFSKATSLAQEVSINLSAGIPLSVKFNFADPMAMNDGDSFINFYLAPNIED</sequence>
<dbReference type="PANTHER" id="PTHR11352:SF0">
    <property type="entry name" value="PROLIFERATING CELL NUCLEAR ANTIGEN"/>
    <property type="match status" value="1"/>
</dbReference>
<dbReference type="GO" id="GO:0003677">
    <property type="term" value="F:DNA binding"/>
    <property type="evidence" value="ECO:0007669"/>
    <property type="project" value="UniProtKB-KW"/>
</dbReference>
<accession>A0A061D1Q7</accession>
<dbReference type="InterPro" id="IPR046938">
    <property type="entry name" value="DNA_clamp_sf"/>
</dbReference>
<dbReference type="GO" id="GO:0006298">
    <property type="term" value="P:mismatch repair"/>
    <property type="evidence" value="ECO:0007669"/>
    <property type="project" value="TreeGrafter"/>
</dbReference>
<dbReference type="InterPro" id="IPR022649">
    <property type="entry name" value="Pr_cel_nuc_antig_C"/>
</dbReference>
<dbReference type="KEGG" id="bbig:BBBOND_0103810"/>
<evidence type="ECO:0000313" key="8">
    <source>
        <dbReference type="Proteomes" id="UP000033188"/>
    </source>
</evidence>
<dbReference type="Proteomes" id="UP000033188">
    <property type="component" value="Chromosome 1"/>
</dbReference>
<dbReference type="Gene3D" id="3.70.10.10">
    <property type="match status" value="1"/>
</dbReference>
<feature type="domain" description="Proliferating cell nuclear antigen PCNA C-terminal" evidence="6">
    <location>
        <begin position="137"/>
        <end position="247"/>
    </location>
</feature>
<dbReference type="PROSITE" id="PS01251">
    <property type="entry name" value="PCNA_1"/>
    <property type="match status" value="1"/>
</dbReference>
<dbReference type="OrthoDB" id="534348at2759"/>
<keyword evidence="3" id="KW-0539">Nucleus</keyword>
<dbReference type="SUPFAM" id="SSF55979">
    <property type="entry name" value="DNA clamp"/>
    <property type="match status" value="2"/>
</dbReference>
<dbReference type="PRINTS" id="PR00339">
    <property type="entry name" value="PCNACYCLIN"/>
</dbReference>
<dbReference type="EMBL" id="LK391707">
    <property type="protein sequence ID" value="CDR94067.1"/>
    <property type="molecule type" value="Genomic_DNA"/>
</dbReference>
<dbReference type="CDD" id="cd00577">
    <property type="entry name" value="PCNA"/>
    <property type="match status" value="1"/>
</dbReference>
<evidence type="ECO:0000256" key="2">
    <source>
        <dbReference type="ARBA" id="ARBA00023125"/>
    </source>
</evidence>
<dbReference type="PANTHER" id="PTHR11352">
    <property type="entry name" value="PROLIFERATING CELL NUCLEAR ANTIGEN"/>
    <property type="match status" value="1"/>
</dbReference>
<organism evidence="7 8">
    <name type="scientific">Babesia bigemina</name>
    <dbReference type="NCBI Taxonomy" id="5866"/>
    <lineage>
        <taxon>Eukaryota</taxon>
        <taxon>Sar</taxon>
        <taxon>Alveolata</taxon>
        <taxon>Apicomplexa</taxon>
        <taxon>Aconoidasida</taxon>
        <taxon>Piroplasmida</taxon>
        <taxon>Babesiidae</taxon>
        <taxon>Babesia</taxon>
    </lineage>
</organism>
<keyword evidence="8" id="KW-1185">Reference proteome</keyword>
<dbReference type="InterPro" id="IPR022659">
    <property type="entry name" value="Pr_cel_nuc_antig_CS"/>
</dbReference>
<feature type="domain" description="Proliferating cell nuclear antigen PCNA N-terminal" evidence="5">
    <location>
        <begin position="1"/>
        <end position="97"/>
    </location>
</feature>
<dbReference type="GO" id="GO:0006275">
    <property type="term" value="P:regulation of DNA replication"/>
    <property type="evidence" value="ECO:0007669"/>
    <property type="project" value="InterPro"/>
</dbReference>
<dbReference type="InterPro" id="IPR000730">
    <property type="entry name" value="Pr_cel_nuc_antig"/>
</dbReference>
<dbReference type="RefSeq" id="XP_012766253.1">
    <property type="nucleotide sequence ID" value="XM_012910799.1"/>
</dbReference>
<dbReference type="Pfam" id="PF02747">
    <property type="entry name" value="PCNA_C"/>
    <property type="match status" value="1"/>
</dbReference>
<evidence type="ECO:0000259" key="5">
    <source>
        <dbReference type="Pfam" id="PF00705"/>
    </source>
</evidence>
<evidence type="ECO:0000313" key="7">
    <source>
        <dbReference type="EMBL" id="CDR94067.1"/>
    </source>
</evidence>
<dbReference type="GO" id="GO:0006272">
    <property type="term" value="P:leading strand elongation"/>
    <property type="evidence" value="ECO:0007669"/>
    <property type="project" value="TreeGrafter"/>
</dbReference>
<dbReference type="OMA" id="MDNSHIS"/>
<dbReference type="GO" id="GO:0030337">
    <property type="term" value="F:DNA polymerase processivity factor activity"/>
    <property type="evidence" value="ECO:0007669"/>
    <property type="project" value="InterPro"/>
</dbReference>
<dbReference type="Pfam" id="PF00705">
    <property type="entry name" value="PCNA_N"/>
    <property type="match status" value="1"/>
</dbReference>
<keyword evidence="2 4" id="KW-0238">DNA-binding</keyword>
<name>A0A061D1Q7_BABBI</name>
<dbReference type="AlphaFoldDB" id="A0A061D1Q7"/>
<dbReference type="GO" id="GO:0019985">
    <property type="term" value="P:translesion synthesis"/>
    <property type="evidence" value="ECO:0007669"/>
    <property type="project" value="TreeGrafter"/>
</dbReference>
<comment type="similarity">
    <text evidence="1 4">Belongs to the PCNA family.</text>
</comment>
<dbReference type="STRING" id="5866.A0A061D1Q7"/>
<reference evidence="8" key="1">
    <citation type="journal article" date="2014" name="Nucleic Acids Res.">
        <title>The evolutionary dynamics of variant antigen genes in Babesia reveal a history of genomic innovation underlying host-parasite interaction.</title>
        <authorList>
            <person name="Jackson A.P."/>
            <person name="Otto T.D."/>
            <person name="Darby A."/>
            <person name="Ramaprasad A."/>
            <person name="Xia D."/>
            <person name="Echaide I.E."/>
            <person name="Farber M."/>
            <person name="Gahlot S."/>
            <person name="Gamble J."/>
            <person name="Gupta D."/>
            <person name="Gupta Y."/>
            <person name="Jackson L."/>
            <person name="Malandrin L."/>
            <person name="Malas T.B."/>
            <person name="Moussa E."/>
            <person name="Nair M."/>
            <person name="Reid A.J."/>
            <person name="Sanders M."/>
            <person name="Sharma J."/>
            <person name="Tracey A."/>
            <person name="Quail M.A."/>
            <person name="Weir W."/>
            <person name="Wastling J.M."/>
            <person name="Hall N."/>
            <person name="Willadsen P."/>
            <person name="Lingelbach K."/>
            <person name="Shiels B."/>
            <person name="Tait A."/>
            <person name="Berriman M."/>
            <person name="Allred D.R."/>
            <person name="Pain A."/>
        </authorList>
    </citation>
    <scope>NUCLEOTIDE SEQUENCE [LARGE SCALE GENOMIC DNA]</scope>
    <source>
        <strain evidence="8">Bond</strain>
    </source>
</reference>
<evidence type="ECO:0000256" key="4">
    <source>
        <dbReference type="RuleBase" id="RU003671"/>
    </source>
</evidence>
<comment type="function">
    <text evidence="3">This protein is an auxiliary protein of DNA polymerase delta and is involved in the control of eukaryotic DNA replication by increasing the polymerase's processivity during elongation of the leading strand.</text>
</comment>
<protein>
    <recommendedName>
        <fullName evidence="3">DNA sliding clamp PCNA</fullName>
    </recommendedName>
</protein>
<evidence type="ECO:0000256" key="3">
    <source>
        <dbReference type="RuleBase" id="RU000641"/>
    </source>
</evidence>
<dbReference type="VEuPathDB" id="PiroplasmaDB:BBBOND_0103810"/>
<dbReference type="HAMAP" id="MF_00317">
    <property type="entry name" value="DNApol_clamp_arch"/>
    <property type="match status" value="1"/>
</dbReference>
<dbReference type="FunFam" id="3.70.10.10:FF:000009">
    <property type="entry name" value="Proliferating cell nuclear antigen"/>
    <property type="match status" value="1"/>
</dbReference>
<evidence type="ECO:0000259" key="6">
    <source>
        <dbReference type="Pfam" id="PF02747"/>
    </source>
</evidence>
<gene>
    <name evidence="7" type="ORF">BBBOND_0103810</name>
</gene>
<dbReference type="InterPro" id="IPR022648">
    <property type="entry name" value="Pr_cel_nuc_antig_N"/>
</dbReference>
<dbReference type="GeneID" id="24562608"/>
<dbReference type="GO" id="GO:0043626">
    <property type="term" value="C:PCNA complex"/>
    <property type="evidence" value="ECO:0007669"/>
    <property type="project" value="TreeGrafter"/>
</dbReference>
<evidence type="ECO:0000256" key="1">
    <source>
        <dbReference type="ARBA" id="ARBA00010462"/>
    </source>
</evidence>
<proteinExistence type="inferred from homology"/>